<gene>
    <name evidence="2" type="ORF">KXQ929_LOCUS41771</name>
</gene>
<evidence type="ECO:0000313" key="2">
    <source>
        <dbReference type="EMBL" id="CAF4231746.1"/>
    </source>
</evidence>
<comment type="caution">
    <text evidence="2">The sequence shown here is derived from an EMBL/GenBank/DDBJ whole genome shotgun (WGS) entry which is preliminary data.</text>
</comment>
<organism evidence="2 3">
    <name type="scientific">Adineta steineri</name>
    <dbReference type="NCBI Taxonomy" id="433720"/>
    <lineage>
        <taxon>Eukaryota</taxon>
        <taxon>Metazoa</taxon>
        <taxon>Spiralia</taxon>
        <taxon>Gnathifera</taxon>
        <taxon>Rotifera</taxon>
        <taxon>Eurotatoria</taxon>
        <taxon>Bdelloidea</taxon>
        <taxon>Adinetida</taxon>
        <taxon>Adinetidae</taxon>
        <taxon>Adineta</taxon>
    </lineage>
</organism>
<reference evidence="2" key="1">
    <citation type="submission" date="2021-02" db="EMBL/GenBank/DDBJ databases">
        <authorList>
            <person name="Nowell W R."/>
        </authorList>
    </citation>
    <scope>NUCLEOTIDE SEQUENCE</scope>
</reference>
<evidence type="ECO:0000256" key="1">
    <source>
        <dbReference type="SAM" id="Phobius"/>
    </source>
</evidence>
<proteinExistence type="predicted"/>
<feature type="non-terminal residue" evidence="2">
    <location>
        <position position="1"/>
    </location>
</feature>
<dbReference type="AlphaFoldDB" id="A0A820DGU3"/>
<accession>A0A820DGU3</accession>
<keyword evidence="1" id="KW-0812">Transmembrane</keyword>
<evidence type="ECO:0000313" key="3">
    <source>
        <dbReference type="Proteomes" id="UP000663868"/>
    </source>
</evidence>
<feature type="transmembrane region" description="Helical" evidence="1">
    <location>
        <begin position="110"/>
        <end position="131"/>
    </location>
</feature>
<keyword evidence="1" id="KW-1133">Transmembrane helix</keyword>
<dbReference type="EMBL" id="CAJOBB010009655">
    <property type="protein sequence ID" value="CAF4231746.1"/>
    <property type="molecule type" value="Genomic_DNA"/>
</dbReference>
<dbReference type="Proteomes" id="UP000663868">
    <property type="component" value="Unassembled WGS sequence"/>
</dbReference>
<keyword evidence="1" id="KW-0472">Membrane</keyword>
<name>A0A820DGU3_9BILA</name>
<sequence length="134" mass="15932">SFNCLKEHLSYDKINIVVMRSHTEKKYFNVITWMMKFDKREMDPASKSINEILYKKALEAYIHPDNYQDVLRPLSGDERLANQITIDIDDTNQVSQEDSYEDKINRRRSCCACICCLLFVIIIVSFFFAFWKKK</sequence>
<protein>
    <submittedName>
        <fullName evidence="2">Uncharacterized protein</fullName>
    </submittedName>
</protein>